<sequence length="78" mass="8651">MVCAVFAWGNFNFKEKVFLLLLGGAPHHQTSNHILVACDPLIIKQPLPMPANSTPLQNIKDRGSIMMFNQASIFQLVS</sequence>
<dbReference type="OrthoDB" id="2756145at2759"/>
<evidence type="ECO:0000313" key="2">
    <source>
        <dbReference type="Proteomes" id="UP000256964"/>
    </source>
</evidence>
<accession>A0A371CIS0</accession>
<gene>
    <name evidence="1" type="ORF">OH76DRAFT_1490514</name>
</gene>
<reference evidence="1 2" key="1">
    <citation type="journal article" date="2018" name="Biotechnol. Biofuels">
        <title>Integrative visual omics of the white-rot fungus Polyporus brumalis exposes the biotechnological potential of its oxidative enzymes for delignifying raw plant biomass.</title>
        <authorList>
            <person name="Miyauchi S."/>
            <person name="Rancon A."/>
            <person name="Drula E."/>
            <person name="Hage H."/>
            <person name="Chaduli D."/>
            <person name="Favel A."/>
            <person name="Grisel S."/>
            <person name="Henrissat B."/>
            <person name="Herpoel-Gimbert I."/>
            <person name="Ruiz-Duenas F.J."/>
            <person name="Chevret D."/>
            <person name="Hainaut M."/>
            <person name="Lin J."/>
            <person name="Wang M."/>
            <person name="Pangilinan J."/>
            <person name="Lipzen A."/>
            <person name="Lesage-Meessen L."/>
            <person name="Navarro D."/>
            <person name="Riley R."/>
            <person name="Grigoriev I.V."/>
            <person name="Zhou S."/>
            <person name="Raouche S."/>
            <person name="Rosso M.N."/>
        </authorList>
    </citation>
    <scope>NUCLEOTIDE SEQUENCE [LARGE SCALE GENOMIC DNA]</scope>
    <source>
        <strain evidence="1 2">BRFM 1820</strain>
    </source>
</reference>
<name>A0A371CIS0_9APHY</name>
<keyword evidence="2" id="KW-1185">Reference proteome</keyword>
<dbReference type="AlphaFoldDB" id="A0A371CIS0"/>
<organism evidence="1 2">
    <name type="scientific">Lentinus brumalis</name>
    <dbReference type="NCBI Taxonomy" id="2498619"/>
    <lineage>
        <taxon>Eukaryota</taxon>
        <taxon>Fungi</taxon>
        <taxon>Dikarya</taxon>
        <taxon>Basidiomycota</taxon>
        <taxon>Agaricomycotina</taxon>
        <taxon>Agaricomycetes</taxon>
        <taxon>Polyporales</taxon>
        <taxon>Polyporaceae</taxon>
        <taxon>Lentinus</taxon>
    </lineage>
</organism>
<dbReference type="EMBL" id="KZ857579">
    <property type="protein sequence ID" value="RDX40182.1"/>
    <property type="molecule type" value="Genomic_DNA"/>
</dbReference>
<protein>
    <submittedName>
        <fullName evidence="1">Uncharacterized protein</fullName>
    </submittedName>
</protein>
<evidence type="ECO:0000313" key="1">
    <source>
        <dbReference type="EMBL" id="RDX40182.1"/>
    </source>
</evidence>
<dbReference type="Proteomes" id="UP000256964">
    <property type="component" value="Unassembled WGS sequence"/>
</dbReference>
<proteinExistence type="predicted"/>